<organism evidence="1 2">
    <name type="scientific">Trichonephila inaurata madagascariensis</name>
    <dbReference type="NCBI Taxonomy" id="2747483"/>
    <lineage>
        <taxon>Eukaryota</taxon>
        <taxon>Metazoa</taxon>
        <taxon>Ecdysozoa</taxon>
        <taxon>Arthropoda</taxon>
        <taxon>Chelicerata</taxon>
        <taxon>Arachnida</taxon>
        <taxon>Araneae</taxon>
        <taxon>Araneomorphae</taxon>
        <taxon>Entelegynae</taxon>
        <taxon>Araneoidea</taxon>
        <taxon>Nephilidae</taxon>
        <taxon>Trichonephila</taxon>
        <taxon>Trichonephila inaurata</taxon>
    </lineage>
</organism>
<evidence type="ECO:0000313" key="1">
    <source>
        <dbReference type="EMBL" id="GFY52935.1"/>
    </source>
</evidence>
<gene>
    <name evidence="1" type="primary">X975_21762</name>
    <name evidence="1" type="ORF">TNIN_208601</name>
</gene>
<proteinExistence type="predicted"/>
<reference evidence="1" key="1">
    <citation type="submission" date="2020-08" db="EMBL/GenBank/DDBJ databases">
        <title>Multicomponent nature underlies the extraordinary mechanical properties of spider dragline silk.</title>
        <authorList>
            <person name="Kono N."/>
            <person name="Nakamura H."/>
            <person name="Mori M."/>
            <person name="Yoshida Y."/>
            <person name="Ohtoshi R."/>
            <person name="Malay A.D."/>
            <person name="Moran D.A.P."/>
            <person name="Tomita M."/>
            <person name="Numata K."/>
            <person name="Arakawa K."/>
        </authorList>
    </citation>
    <scope>NUCLEOTIDE SEQUENCE</scope>
</reference>
<protein>
    <submittedName>
        <fullName evidence="1">Integrase catalytic domain-containing protein</fullName>
    </submittedName>
</protein>
<dbReference type="EMBL" id="BMAV01008967">
    <property type="protein sequence ID" value="GFY52935.1"/>
    <property type="molecule type" value="Genomic_DNA"/>
</dbReference>
<name>A0A8X7C2F5_9ARAC</name>
<sequence>MRLCIQFSLSSEWNKNSVLKAAFENSNKYTPHPASLADIVRFVKSQIPILADPPEDFYLPIELLIRGDFYLHVVTTKSAIKVEDYFVMIPSIFGRIFSGSRTHMIKKFIMFLLKSLLVV</sequence>
<dbReference type="OrthoDB" id="5874425at2759"/>
<keyword evidence="2" id="KW-1185">Reference proteome</keyword>
<accession>A0A8X7C2F5</accession>
<dbReference type="AlphaFoldDB" id="A0A8X7C2F5"/>
<comment type="caution">
    <text evidence="1">The sequence shown here is derived from an EMBL/GenBank/DDBJ whole genome shotgun (WGS) entry which is preliminary data.</text>
</comment>
<evidence type="ECO:0000313" key="2">
    <source>
        <dbReference type="Proteomes" id="UP000886998"/>
    </source>
</evidence>
<dbReference type="Proteomes" id="UP000886998">
    <property type="component" value="Unassembled WGS sequence"/>
</dbReference>